<dbReference type="PANTHER" id="PTHR46031:SF16">
    <property type="entry name" value="DOUBLE-STRANDED RNA-BINDING PROTEIN 4"/>
    <property type="match status" value="1"/>
</dbReference>
<sequence>MPLKRSREQETPTMYKSKLQAVCQQRGWELPTYQVTKQGKDHNPLFSATVTVNATSFSSPSPSSSSKTAQSDAAKLAFNHFSLISSPSPSRSGCWSGSAGGNARLSPRGKLQLNLQAANPTPLSNEAVAVGKNDESFEGCSSGSTGGNARLSPRGKLQLNLQAANPTPLSNEAVAVGKNDESFEGCSSGSAGGNARLSPRGKLQLNLQAANPTPLSNEAMAVGKNDESFEGCSSGGAGGNTCLFPGGKLQLNLQDANPTPLSNEAVAVGKNDESFGVSAGFSSGNAGGNTRLSPGGKLQLNLQVANPTPLSNEAVAVGKNDESFGGCSSGSAGENTHLSPGGKLQLNLQDANPTPLSNEAVANAKNDEIFGGMQHLFKNQLQTYAQKRNFTLPVYSCERVGPPHASRFKCKVTVNGQTYESQEYFPTLNKAELAAAKAALMSLLSNGVEEDGFGYKSLLQELAQREGCGLPTYWTDKSGEAHVPTFVSKVEIEGEIFTGQGAKTKKQAEMSAAKIAYTALQQRYSSQSPGFLSTSSQFQEAPRSSPLSPARQSQEAVQSETPQFSVSNLRAGLTAYLQQNIQPKLPVSNEQAEEYRANSVVSNHNPSIASPGQDSCSAMASITPSPAAAISSSPKHDLTSSSLPSDSPTNLATSSSIEFMVRGIRVLMHPSGTKMTYPAGSTVLPISDDKWAAVELPPQRSR</sequence>
<feature type="compositionally biased region" description="Polar residues" evidence="4">
    <location>
        <begin position="599"/>
        <end position="616"/>
    </location>
</feature>
<feature type="domain" description="DRBM" evidence="5">
    <location>
        <begin position="14"/>
        <end position="83"/>
    </location>
</feature>
<name>A0A385JHJ0_POPTO</name>
<evidence type="ECO:0000256" key="1">
    <source>
        <dbReference type="ARBA" id="ARBA00022737"/>
    </source>
</evidence>
<dbReference type="Pfam" id="PF00035">
    <property type="entry name" value="dsrm"/>
    <property type="match status" value="3"/>
</dbReference>
<reference evidence="6" key="1">
    <citation type="journal article" date="2018" name="New Phytol.">
        <title>Genetic variants in microRNA biogenesis genes as novel indicators for secondary growth in Populus.</title>
        <authorList>
            <person name="Chen B."/>
            <person name="Chen J."/>
            <person name="Du Q."/>
            <person name="Zhou D."/>
            <person name="Wang L."/>
            <person name="Xie J."/>
            <person name="Li Y."/>
            <person name="Zhang D."/>
        </authorList>
    </citation>
    <scope>NUCLEOTIDE SEQUENCE</scope>
</reference>
<evidence type="ECO:0000256" key="4">
    <source>
        <dbReference type="SAM" id="MobiDB-lite"/>
    </source>
</evidence>
<dbReference type="InterPro" id="IPR014720">
    <property type="entry name" value="dsRBD_dom"/>
</dbReference>
<evidence type="ECO:0000256" key="2">
    <source>
        <dbReference type="ARBA" id="ARBA00022884"/>
    </source>
</evidence>
<keyword evidence="2 3" id="KW-0694">RNA-binding</keyword>
<evidence type="ECO:0000313" key="6">
    <source>
        <dbReference type="EMBL" id="AXY97502.1"/>
    </source>
</evidence>
<feature type="region of interest" description="Disordered" evidence="4">
    <location>
        <begin position="596"/>
        <end position="652"/>
    </location>
</feature>
<feature type="domain" description="DRBM" evidence="5">
    <location>
        <begin position="454"/>
        <end position="522"/>
    </location>
</feature>
<feature type="domain" description="DRBM" evidence="5">
    <location>
        <begin position="376"/>
        <end position="445"/>
    </location>
</feature>
<feature type="compositionally biased region" description="Polar residues" evidence="4">
    <location>
        <begin position="545"/>
        <end position="564"/>
    </location>
</feature>
<accession>A0A385JHJ0</accession>
<evidence type="ECO:0000259" key="5">
    <source>
        <dbReference type="PROSITE" id="PS50137"/>
    </source>
</evidence>
<feature type="region of interest" description="Disordered" evidence="4">
    <location>
        <begin position="528"/>
        <end position="564"/>
    </location>
</feature>
<organism evidence="6">
    <name type="scientific">Populus tomentosa</name>
    <name type="common">Chinese white poplar</name>
    <dbReference type="NCBI Taxonomy" id="118781"/>
    <lineage>
        <taxon>Eukaryota</taxon>
        <taxon>Viridiplantae</taxon>
        <taxon>Streptophyta</taxon>
        <taxon>Embryophyta</taxon>
        <taxon>Tracheophyta</taxon>
        <taxon>Spermatophyta</taxon>
        <taxon>Magnoliopsida</taxon>
        <taxon>eudicotyledons</taxon>
        <taxon>Gunneridae</taxon>
        <taxon>Pentapetalae</taxon>
        <taxon>rosids</taxon>
        <taxon>fabids</taxon>
        <taxon>Malpighiales</taxon>
        <taxon>Salicaceae</taxon>
        <taxon>Saliceae</taxon>
        <taxon>Populus</taxon>
    </lineage>
</organism>
<feature type="compositionally biased region" description="Polar residues" evidence="4">
    <location>
        <begin position="528"/>
        <end position="539"/>
    </location>
</feature>
<protein>
    <submittedName>
        <fullName evidence="6">Double-stranded-RNA-binding protein 4</fullName>
    </submittedName>
</protein>
<keyword evidence="1" id="KW-0677">Repeat</keyword>
<dbReference type="EMBL" id="MF463245">
    <property type="protein sequence ID" value="AXY97502.1"/>
    <property type="molecule type" value="mRNA"/>
</dbReference>
<evidence type="ECO:0000256" key="3">
    <source>
        <dbReference type="PROSITE-ProRule" id="PRU00266"/>
    </source>
</evidence>
<dbReference type="PANTHER" id="PTHR46031">
    <property type="match status" value="1"/>
</dbReference>
<dbReference type="AlphaFoldDB" id="A0A385JHJ0"/>
<proteinExistence type="evidence at transcript level"/>
<feature type="compositionally biased region" description="Low complexity" evidence="4">
    <location>
        <begin position="617"/>
        <end position="649"/>
    </location>
</feature>
<dbReference type="SUPFAM" id="SSF54768">
    <property type="entry name" value="dsRNA-binding domain-like"/>
    <property type="match status" value="3"/>
</dbReference>
<dbReference type="Gene3D" id="3.30.160.20">
    <property type="match status" value="3"/>
</dbReference>
<gene>
    <name evidence="6" type="primary">DRB4-2</name>
    <name evidence="6" type="ORF">Potri.019G037900</name>
</gene>
<dbReference type="PROSITE" id="PS50137">
    <property type="entry name" value="DS_RBD"/>
    <property type="match status" value="3"/>
</dbReference>
<dbReference type="GO" id="GO:0003723">
    <property type="term" value="F:RNA binding"/>
    <property type="evidence" value="ECO:0007669"/>
    <property type="project" value="UniProtKB-UniRule"/>
</dbReference>
<dbReference type="SMART" id="SM00358">
    <property type="entry name" value="DSRM"/>
    <property type="match status" value="3"/>
</dbReference>